<keyword evidence="3" id="KW-1185">Reference proteome</keyword>
<dbReference type="PANTHER" id="PTHR43798:SF33">
    <property type="entry name" value="HYDROLASE, PUTATIVE (AFU_ORTHOLOGUE AFUA_2G14860)-RELATED"/>
    <property type="match status" value="1"/>
</dbReference>
<dbReference type="Pfam" id="PF00561">
    <property type="entry name" value="Abhydrolase_1"/>
    <property type="match status" value="1"/>
</dbReference>
<dbReference type="GO" id="GO:0047372">
    <property type="term" value="F:monoacylglycerol lipase activity"/>
    <property type="evidence" value="ECO:0007669"/>
    <property type="project" value="TreeGrafter"/>
</dbReference>
<protein>
    <submittedName>
        <fullName evidence="2">Alpha/beta-hydrolase</fullName>
    </submittedName>
</protein>
<dbReference type="GO" id="GO:0046464">
    <property type="term" value="P:acylglycerol catabolic process"/>
    <property type="evidence" value="ECO:0007669"/>
    <property type="project" value="TreeGrafter"/>
</dbReference>
<dbReference type="AlphaFoldDB" id="A0A6G1ISQ9"/>
<dbReference type="InterPro" id="IPR029058">
    <property type="entry name" value="AB_hydrolase_fold"/>
</dbReference>
<keyword evidence="2" id="KW-0378">Hydrolase</keyword>
<evidence type="ECO:0000313" key="3">
    <source>
        <dbReference type="Proteomes" id="UP000799291"/>
    </source>
</evidence>
<evidence type="ECO:0000259" key="1">
    <source>
        <dbReference type="Pfam" id="PF00561"/>
    </source>
</evidence>
<dbReference type="InterPro" id="IPR000073">
    <property type="entry name" value="AB_hydrolase_1"/>
</dbReference>
<dbReference type="EMBL" id="MU005593">
    <property type="protein sequence ID" value="KAF2680993.1"/>
    <property type="molecule type" value="Genomic_DNA"/>
</dbReference>
<organism evidence="2 3">
    <name type="scientific">Lentithecium fluviatile CBS 122367</name>
    <dbReference type="NCBI Taxonomy" id="1168545"/>
    <lineage>
        <taxon>Eukaryota</taxon>
        <taxon>Fungi</taxon>
        <taxon>Dikarya</taxon>
        <taxon>Ascomycota</taxon>
        <taxon>Pezizomycotina</taxon>
        <taxon>Dothideomycetes</taxon>
        <taxon>Pleosporomycetidae</taxon>
        <taxon>Pleosporales</taxon>
        <taxon>Massarineae</taxon>
        <taxon>Lentitheciaceae</taxon>
        <taxon>Lentithecium</taxon>
    </lineage>
</organism>
<gene>
    <name evidence="2" type="ORF">K458DRAFT_392220</name>
</gene>
<dbReference type="SUPFAM" id="SSF53474">
    <property type="entry name" value="alpha/beta-Hydrolases"/>
    <property type="match status" value="1"/>
</dbReference>
<feature type="domain" description="AB hydrolase-1" evidence="1">
    <location>
        <begin position="117"/>
        <end position="238"/>
    </location>
</feature>
<evidence type="ECO:0000313" key="2">
    <source>
        <dbReference type="EMBL" id="KAF2680993.1"/>
    </source>
</evidence>
<reference evidence="2" key="1">
    <citation type="journal article" date="2020" name="Stud. Mycol.">
        <title>101 Dothideomycetes genomes: a test case for predicting lifestyles and emergence of pathogens.</title>
        <authorList>
            <person name="Haridas S."/>
            <person name="Albert R."/>
            <person name="Binder M."/>
            <person name="Bloem J."/>
            <person name="Labutti K."/>
            <person name="Salamov A."/>
            <person name="Andreopoulos B."/>
            <person name="Baker S."/>
            <person name="Barry K."/>
            <person name="Bills G."/>
            <person name="Bluhm B."/>
            <person name="Cannon C."/>
            <person name="Castanera R."/>
            <person name="Culley D."/>
            <person name="Daum C."/>
            <person name="Ezra D."/>
            <person name="Gonzalez J."/>
            <person name="Henrissat B."/>
            <person name="Kuo A."/>
            <person name="Liang C."/>
            <person name="Lipzen A."/>
            <person name="Lutzoni F."/>
            <person name="Magnuson J."/>
            <person name="Mondo S."/>
            <person name="Nolan M."/>
            <person name="Ohm R."/>
            <person name="Pangilinan J."/>
            <person name="Park H.-J."/>
            <person name="Ramirez L."/>
            <person name="Alfaro M."/>
            <person name="Sun H."/>
            <person name="Tritt A."/>
            <person name="Yoshinaga Y."/>
            <person name="Zwiers L.-H."/>
            <person name="Turgeon B."/>
            <person name="Goodwin S."/>
            <person name="Spatafora J."/>
            <person name="Crous P."/>
            <person name="Grigoriev I."/>
        </authorList>
    </citation>
    <scope>NUCLEOTIDE SEQUENCE</scope>
    <source>
        <strain evidence="2">CBS 122367</strain>
    </source>
</reference>
<dbReference type="GO" id="GO:0016020">
    <property type="term" value="C:membrane"/>
    <property type="evidence" value="ECO:0007669"/>
    <property type="project" value="TreeGrafter"/>
</dbReference>
<dbReference type="Proteomes" id="UP000799291">
    <property type="component" value="Unassembled WGS sequence"/>
</dbReference>
<sequence length="367" mass="40785">MVYIEAALMSAESTHLGFATPYTALTIPHFKMRPSSRAIFTLSFFTISRTQNASIPLLNNTSATLVPAGSSNYSGNIPPIPWTTRPEVYGHSGNTVRYHRARLNQVRIHYYVAGSGPPLLLIHGTPKTNYYWYKLVPLLTPHFTVMAPDLRGFGYTGKLAAAMGYDSRTNAIDLAGLITILGFEQFHVHGEDRGAEFAYAVAGIYRDRVLFLSFCEMLLSGVSLDKWSYFTPENIPFFYYPNAAEMLIAGKEEELWSFFMESECYNPMSISRQAIAKWISSAKGPGGLRGILETYRADMSSSRTNGRSPIPVMTVGAPEFFGVNIRNEMLMVAESAQRSVIFEECGYSLVLEAEVSLAVMLIDFMVG</sequence>
<accession>A0A6G1ISQ9</accession>
<dbReference type="OrthoDB" id="284184at2759"/>
<proteinExistence type="predicted"/>
<name>A0A6G1ISQ9_9PLEO</name>
<dbReference type="PANTHER" id="PTHR43798">
    <property type="entry name" value="MONOACYLGLYCEROL LIPASE"/>
    <property type="match status" value="1"/>
</dbReference>
<dbReference type="InterPro" id="IPR050266">
    <property type="entry name" value="AB_hydrolase_sf"/>
</dbReference>
<dbReference type="Gene3D" id="3.40.50.1820">
    <property type="entry name" value="alpha/beta hydrolase"/>
    <property type="match status" value="1"/>
</dbReference>